<dbReference type="SUPFAM" id="SSF46689">
    <property type="entry name" value="Homeodomain-like"/>
    <property type="match status" value="2"/>
</dbReference>
<dbReference type="Pfam" id="PF14525">
    <property type="entry name" value="AraC_binding_2"/>
    <property type="match status" value="1"/>
</dbReference>
<dbReference type="Gene3D" id="1.10.10.60">
    <property type="entry name" value="Homeodomain-like"/>
    <property type="match status" value="1"/>
</dbReference>
<protein>
    <submittedName>
        <fullName evidence="5">Helix-turn-helix transcriptional regulator</fullName>
    </submittedName>
</protein>
<reference evidence="5 6" key="1">
    <citation type="submission" date="2024-03" db="EMBL/GenBank/DDBJ databases">
        <title>Actinomycetospora sp. OC33-EN07, a novel actinomycete isolated from wild orchid (Aerides multiflora).</title>
        <authorList>
            <person name="Suriyachadkun C."/>
        </authorList>
    </citation>
    <scope>NUCLEOTIDE SEQUENCE [LARGE SCALE GENOMIC DNA]</scope>
    <source>
        <strain evidence="5 6">OC33-EN07</strain>
    </source>
</reference>
<keyword evidence="6" id="KW-1185">Reference proteome</keyword>
<dbReference type="InterPro" id="IPR035418">
    <property type="entry name" value="AraC-bd_2"/>
</dbReference>
<organism evidence="5 6">
    <name type="scientific">Actinomycetospora flava</name>
    <dbReference type="NCBI Taxonomy" id="3129232"/>
    <lineage>
        <taxon>Bacteria</taxon>
        <taxon>Bacillati</taxon>
        <taxon>Actinomycetota</taxon>
        <taxon>Actinomycetes</taxon>
        <taxon>Pseudonocardiales</taxon>
        <taxon>Pseudonocardiaceae</taxon>
        <taxon>Actinomycetospora</taxon>
    </lineage>
</organism>
<evidence type="ECO:0000313" key="6">
    <source>
        <dbReference type="Proteomes" id="UP001369736"/>
    </source>
</evidence>
<sequence length="326" mass="36101">MTSVSAPEAYEFATDDPETAYEMICARYTESTFRLSGHRAGFRLHIRGTDTDRFTLERMRQSVAFRTGTSPSEGLFVARPSAGRCQVTSSEQEMRFGAGETVLIDPHLPLEVLLDDVDYDVVRLDLGPTRALAADVSGLAPDRIRFRMSRPVSARRERHWHAVAEYVRRDVLGDDEIAASPLARAEAFRLLASTFVHTFPNAALDAVNDPTGPGPGNGDPAVVRRAMDFIEEHAGESIDVGDIAAAAGIGARGLQHSFRRHRGTTPRAHLRIVRLERAHRDLQVGDPSRGDTVSAIARRWGFTHLGRFTAAYRDHFDCLPSDTLRR</sequence>
<dbReference type="EMBL" id="JBBEGM010000009">
    <property type="protein sequence ID" value="MEJ2863687.1"/>
    <property type="molecule type" value="Genomic_DNA"/>
</dbReference>
<keyword evidence="1" id="KW-0805">Transcription regulation</keyword>
<dbReference type="PANTHER" id="PTHR46796">
    <property type="entry name" value="HTH-TYPE TRANSCRIPTIONAL ACTIVATOR RHAS-RELATED"/>
    <property type="match status" value="1"/>
</dbReference>
<evidence type="ECO:0000259" key="4">
    <source>
        <dbReference type="PROSITE" id="PS01124"/>
    </source>
</evidence>
<comment type="caution">
    <text evidence="5">The sequence shown here is derived from an EMBL/GenBank/DDBJ whole genome shotgun (WGS) entry which is preliminary data.</text>
</comment>
<keyword evidence="3" id="KW-0804">Transcription</keyword>
<dbReference type="PANTHER" id="PTHR46796:SF12">
    <property type="entry name" value="HTH-TYPE DNA-BINDING TRANSCRIPTIONAL ACTIVATOR EUTR"/>
    <property type="match status" value="1"/>
</dbReference>
<dbReference type="Proteomes" id="UP001369736">
    <property type="component" value="Unassembled WGS sequence"/>
</dbReference>
<feature type="domain" description="HTH araC/xylS-type" evidence="4">
    <location>
        <begin position="224"/>
        <end position="326"/>
    </location>
</feature>
<keyword evidence="2" id="KW-0238">DNA-binding</keyword>
<name>A0ABU8M8L5_9PSEU</name>
<gene>
    <name evidence="5" type="ORF">WCD58_21180</name>
</gene>
<evidence type="ECO:0000313" key="5">
    <source>
        <dbReference type="EMBL" id="MEJ2863687.1"/>
    </source>
</evidence>
<evidence type="ECO:0000256" key="2">
    <source>
        <dbReference type="ARBA" id="ARBA00023125"/>
    </source>
</evidence>
<proteinExistence type="predicted"/>
<dbReference type="InterPro" id="IPR018060">
    <property type="entry name" value="HTH_AraC"/>
</dbReference>
<dbReference type="RefSeq" id="WP_337705049.1">
    <property type="nucleotide sequence ID" value="NZ_JBBEGM010000009.1"/>
</dbReference>
<accession>A0ABU8M8L5</accession>
<evidence type="ECO:0000256" key="3">
    <source>
        <dbReference type="ARBA" id="ARBA00023163"/>
    </source>
</evidence>
<dbReference type="SMART" id="SM00342">
    <property type="entry name" value="HTH_ARAC"/>
    <property type="match status" value="1"/>
</dbReference>
<dbReference type="InterPro" id="IPR050204">
    <property type="entry name" value="AraC_XylS_family_regulators"/>
</dbReference>
<dbReference type="Pfam" id="PF12833">
    <property type="entry name" value="HTH_18"/>
    <property type="match status" value="1"/>
</dbReference>
<dbReference type="InterPro" id="IPR009057">
    <property type="entry name" value="Homeodomain-like_sf"/>
</dbReference>
<dbReference type="PROSITE" id="PS01124">
    <property type="entry name" value="HTH_ARAC_FAMILY_2"/>
    <property type="match status" value="1"/>
</dbReference>
<evidence type="ECO:0000256" key="1">
    <source>
        <dbReference type="ARBA" id="ARBA00023015"/>
    </source>
</evidence>